<dbReference type="OrthoDB" id="9978460at2759"/>
<dbReference type="GeneID" id="112275966"/>
<dbReference type="Proteomes" id="UP000006727">
    <property type="component" value="Chromosome 23"/>
</dbReference>
<dbReference type="SMART" id="SM00212">
    <property type="entry name" value="UBCc"/>
    <property type="match status" value="1"/>
</dbReference>
<dbReference type="GO" id="GO:0005524">
    <property type="term" value="F:ATP binding"/>
    <property type="evidence" value="ECO:0007669"/>
    <property type="project" value="UniProtKB-KW"/>
</dbReference>
<evidence type="ECO:0000313" key="8">
    <source>
        <dbReference type="EMBL" id="PNR29741.1"/>
    </source>
</evidence>
<dbReference type="InterPro" id="IPR050113">
    <property type="entry name" value="Ub_conjugating_enzyme"/>
</dbReference>
<keyword evidence="5" id="KW-0067">ATP-binding</keyword>
<dbReference type="InterPro" id="IPR016135">
    <property type="entry name" value="UBQ-conjugating_enzyme/RWD"/>
</dbReference>
<dbReference type="AlphaFoldDB" id="A0A2K1IKD7"/>
<dbReference type="EnsemblPlants" id="Pp3c23_22220V3.2">
    <property type="protein sequence ID" value="Pp3c23_22220V3.2"/>
    <property type="gene ID" value="Pp3c23_22220"/>
</dbReference>
<dbReference type="GO" id="GO:0000209">
    <property type="term" value="P:protein polyubiquitination"/>
    <property type="evidence" value="ECO:0000318"/>
    <property type="project" value="GO_Central"/>
</dbReference>
<reference evidence="8 10" key="2">
    <citation type="journal article" date="2018" name="Plant J.">
        <title>The Physcomitrella patens chromosome-scale assembly reveals moss genome structure and evolution.</title>
        <authorList>
            <person name="Lang D."/>
            <person name="Ullrich K.K."/>
            <person name="Murat F."/>
            <person name="Fuchs J."/>
            <person name="Jenkins J."/>
            <person name="Haas F.B."/>
            <person name="Piednoel M."/>
            <person name="Gundlach H."/>
            <person name="Van Bel M."/>
            <person name="Meyberg R."/>
            <person name="Vives C."/>
            <person name="Morata J."/>
            <person name="Symeonidi A."/>
            <person name="Hiss M."/>
            <person name="Muchero W."/>
            <person name="Kamisugi Y."/>
            <person name="Saleh O."/>
            <person name="Blanc G."/>
            <person name="Decker E.L."/>
            <person name="van Gessel N."/>
            <person name="Grimwood J."/>
            <person name="Hayes R.D."/>
            <person name="Graham S.W."/>
            <person name="Gunter L.E."/>
            <person name="McDaniel S.F."/>
            <person name="Hoernstein S.N.W."/>
            <person name="Larsson A."/>
            <person name="Li F.W."/>
            <person name="Perroud P.F."/>
            <person name="Phillips J."/>
            <person name="Ranjan P."/>
            <person name="Rokshar D.S."/>
            <person name="Rothfels C.J."/>
            <person name="Schneider L."/>
            <person name="Shu S."/>
            <person name="Stevenson D.W."/>
            <person name="Thummler F."/>
            <person name="Tillich M."/>
            <person name="Villarreal Aguilar J.C."/>
            <person name="Widiez T."/>
            <person name="Wong G.K."/>
            <person name="Wymore A."/>
            <person name="Zhang Y."/>
            <person name="Zimmer A.D."/>
            <person name="Quatrano R.S."/>
            <person name="Mayer K.F.X."/>
            <person name="Goodstein D."/>
            <person name="Casacuberta J.M."/>
            <person name="Vandepoele K."/>
            <person name="Reski R."/>
            <person name="Cuming A.C."/>
            <person name="Tuskan G.A."/>
            <person name="Maumus F."/>
            <person name="Salse J."/>
            <person name="Schmutz J."/>
            <person name="Rensing S.A."/>
        </authorList>
    </citation>
    <scope>NUCLEOTIDE SEQUENCE [LARGE SCALE GENOMIC DNA]</scope>
    <source>
        <strain evidence="9 10">cv. Gransden 2004</strain>
    </source>
</reference>
<evidence type="ECO:0000256" key="6">
    <source>
        <dbReference type="SAM" id="MobiDB-lite"/>
    </source>
</evidence>
<dbReference type="EC" id="2.3.2.23" evidence="1"/>
<evidence type="ECO:0000256" key="1">
    <source>
        <dbReference type="ARBA" id="ARBA00012486"/>
    </source>
</evidence>
<dbReference type="KEGG" id="ppp:112275966"/>
<protein>
    <recommendedName>
        <fullName evidence="1">E2 ubiquitin-conjugating enzyme</fullName>
        <ecNumber evidence="1">2.3.2.23</ecNumber>
    </recommendedName>
</protein>
<reference evidence="8 10" key="1">
    <citation type="journal article" date="2008" name="Science">
        <title>The Physcomitrella genome reveals evolutionary insights into the conquest of land by plants.</title>
        <authorList>
            <person name="Rensing S."/>
            <person name="Lang D."/>
            <person name="Zimmer A."/>
            <person name="Terry A."/>
            <person name="Salamov A."/>
            <person name="Shapiro H."/>
            <person name="Nishiyama T."/>
            <person name="Perroud P.-F."/>
            <person name="Lindquist E."/>
            <person name="Kamisugi Y."/>
            <person name="Tanahashi T."/>
            <person name="Sakakibara K."/>
            <person name="Fujita T."/>
            <person name="Oishi K."/>
            <person name="Shin-I T."/>
            <person name="Kuroki Y."/>
            <person name="Toyoda A."/>
            <person name="Suzuki Y."/>
            <person name="Hashimoto A."/>
            <person name="Yamaguchi K."/>
            <person name="Sugano A."/>
            <person name="Kohara Y."/>
            <person name="Fujiyama A."/>
            <person name="Anterola A."/>
            <person name="Aoki S."/>
            <person name="Ashton N."/>
            <person name="Barbazuk W.B."/>
            <person name="Barker E."/>
            <person name="Bennetzen J."/>
            <person name="Bezanilla M."/>
            <person name="Blankenship R."/>
            <person name="Cho S.H."/>
            <person name="Dutcher S."/>
            <person name="Estelle M."/>
            <person name="Fawcett J.A."/>
            <person name="Gundlach H."/>
            <person name="Hanada K."/>
            <person name="Heyl A."/>
            <person name="Hicks K.A."/>
            <person name="Hugh J."/>
            <person name="Lohr M."/>
            <person name="Mayer K."/>
            <person name="Melkozernov A."/>
            <person name="Murata T."/>
            <person name="Nelson D."/>
            <person name="Pils B."/>
            <person name="Prigge M."/>
            <person name="Reiss B."/>
            <person name="Renner T."/>
            <person name="Rombauts S."/>
            <person name="Rushton P."/>
            <person name="Sanderfoot A."/>
            <person name="Schween G."/>
            <person name="Shiu S.-H."/>
            <person name="Stueber K."/>
            <person name="Theodoulou F.L."/>
            <person name="Tu H."/>
            <person name="Van de Peer Y."/>
            <person name="Verrier P.J."/>
            <person name="Waters E."/>
            <person name="Wood A."/>
            <person name="Yang L."/>
            <person name="Cove D."/>
            <person name="Cuming A."/>
            <person name="Hasebe M."/>
            <person name="Lucas S."/>
            <person name="Mishler D.B."/>
            <person name="Reski R."/>
            <person name="Grigoriev I."/>
            <person name="Quatrano R.S."/>
            <person name="Boore J.L."/>
        </authorList>
    </citation>
    <scope>NUCLEOTIDE SEQUENCE [LARGE SCALE GENOMIC DNA]</scope>
    <source>
        <strain evidence="9 10">cv. Gransden 2004</strain>
    </source>
</reference>
<evidence type="ECO:0000256" key="5">
    <source>
        <dbReference type="ARBA" id="ARBA00022840"/>
    </source>
</evidence>
<evidence type="ECO:0000313" key="10">
    <source>
        <dbReference type="Proteomes" id="UP000006727"/>
    </source>
</evidence>
<dbReference type="Gene3D" id="3.10.110.10">
    <property type="entry name" value="Ubiquitin Conjugating Enzyme"/>
    <property type="match status" value="1"/>
</dbReference>
<dbReference type="PANTHER" id="PTHR24067">
    <property type="entry name" value="UBIQUITIN-CONJUGATING ENZYME E2"/>
    <property type="match status" value="1"/>
</dbReference>
<dbReference type="CDD" id="cd23805">
    <property type="entry name" value="UBCc_UBE2T"/>
    <property type="match status" value="1"/>
</dbReference>
<dbReference type="GO" id="GO:0005634">
    <property type="term" value="C:nucleus"/>
    <property type="evidence" value="ECO:0000318"/>
    <property type="project" value="GO_Central"/>
</dbReference>
<organism evidence="8">
    <name type="scientific">Physcomitrium patens</name>
    <name type="common">Spreading-leaved earth moss</name>
    <name type="synonym">Physcomitrella patens</name>
    <dbReference type="NCBI Taxonomy" id="3218"/>
    <lineage>
        <taxon>Eukaryota</taxon>
        <taxon>Viridiplantae</taxon>
        <taxon>Streptophyta</taxon>
        <taxon>Embryophyta</taxon>
        <taxon>Bryophyta</taxon>
        <taxon>Bryophytina</taxon>
        <taxon>Bryopsida</taxon>
        <taxon>Funariidae</taxon>
        <taxon>Funariales</taxon>
        <taxon>Funariaceae</taxon>
        <taxon>Physcomitrium</taxon>
    </lineage>
</organism>
<proteinExistence type="predicted"/>
<reference evidence="9" key="3">
    <citation type="submission" date="2020-12" db="UniProtKB">
        <authorList>
            <consortium name="EnsemblPlants"/>
        </authorList>
    </citation>
    <scope>IDENTIFICATION</scope>
</reference>
<name>A0A2K1IKD7_PHYPA</name>
<feature type="compositionally biased region" description="Polar residues" evidence="6">
    <location>
        <begin position="376"/>
        <end position="395"/>
    </location>
</feature>
<dbReference type="RefSeq" id="XP_024362594.1">
    <property type="nucleotide sequence ID" value="XM_024506826.2"/>
</dbReference>
<dbReference type="STRING" id="3218.A0A2K1IKD7"/>
<evidence type="ECO:0000313" key="9">
    <source>
        <dbReference type="EnsemblPlants" id="Pp3c23_22220V3.1"/>
    </source>
</evidence>
<gene>
    <name evidence="9" type="primary">LOC112275966</name>
    <name evidence="8" type="ORF">PHYPA_028435</name>
</gene>
<dbReference type="PROSITE" id="PS50127">
    <property type="entry name" value="UBC_2"/>
    <property type="match status" value="1"/>
</dbReference>
<dbReference type="Gramene" id="Pp3c23_22220V3.2">
    <property type="protein sequence ID" value="Pp3c23_22220V3.2"/>
    <property type="gene ID" value="Pp3c23_22220"/>
</dbReference>
<dbReference type="Gramene" id="Pp3c23_22220V3.1">
    <property type="protein sequence ID" value="Pp3c23_22220V3.1"/>
    <property type="gene ID" value="Pp3c23_22220"/>
</dbReference>
<sequence>MHDARLAGRLQKELKMLQDPPPGICVWPVDERNLALLEAQIQGPDGTVYAKGIFKLEVEIPDRYPFEPPNVKFITPVYHPNIDSGGRICHDILNMPPKGQWRPSLNIGAVLASIRVLLEEPNHDDGLMSDISAEYKHNRALFDDKARRCTERYAVQNSTERNVVSCRDTHQGQSSEAVSQDGLARPVLNGVDSIGASKVTLDEPSTRASGEATANITQVKPRQNFAAKLSLAKGCTTQGSRLCGIGGAREAEPINSSSFISEKDKVRETDTKCDPVGKDVSQAELNGGSVSKVDIRKLEGVPTINALMETDGVRLDTKAADYTRKDIASCSVTKDNQANAEISVSQSSQRTSIADTGKRLMLPKTKLLKLSRPVSMASQNDQVSTQSGGILQSSDQPREVTKVSNEPIIIIDSESDDENYRVQVRSEGVKRKHGCA</sequence>
<keyword evidence="3" id="KW-0547">Nucleotide-binding</keyword>
<dbReference type="InterPro" id="IPR000608">
    <property type="entry name" value="UBC"/>
</dbReference>
<dbReference type="EnsemblPlants" id="Pp3c23_22220V3.1">
    <property type="protein sequence ID" value="Pp3c23_22220V3.1"/>
    <property type="gene ID" value="Pp3c23_22220"/>
</dbReference>
<dbReference type="GO" id="GO:0061631">
    <property type="term" value="F:ubiquitin conjugating enzyme activity"/>
    <property type="evidence" value="ECO:0000318"/>
    <property type="project" value="GO_Central"/>
</dbReference>
<evidence type="ECO:0000256" key="3">
    <source>
        <dbReference type="ARBA" id="ARBA00022741"/>
    </source>
</evidence>
<keyword evidence="10" id="KW-1185">Reference proteome</keyword>
<evidence type="ECO:0000256" key="4">
    <source>
        <dbReference type="ARBA" id="ARBA00022786"/>
    </source>
</evidence>
<keyword evidence="4" id="KW-0833">Ubl conjugation pathway</keyword>
<dbReference type="FunFam" id="3.10.110.10:FF:000041">
    <property type="entry name" value="Ubiquitin-conjugating enzyme E2 T"/>
    <property type="match status" value="1"/>
</dbReference>
<dbReference type="GO" id="GO:0006974">
    <property type="term" value="P:DNA damage response"/>
    <property type="evidence" value="ECO:0000318"/>
    <property type="project" value="GO_Central"/>
</dbReference>
<evidence type="ECO:0000259" key="7">
    <source>
        <dbReference type="PROSITE" id="PS50127"/>
    </source>
</evidence>
<dbReference type="Pfam" id="PF00179">
    <property type="entry name" value="UQ_con"/>
    <property type="match status" value="1"/>
</dbReference>
<accession>A0A2K1IKD7</accession>
<feature type="region of interest" description="Disordered" evidence="6">
    <location>
        <begin position="374"/>
        <end position="403"/>
    </location>
</feature>
<dbReference type="SUPFAM" id="SSF54495">
    <property type="entry name" value="UBC-like"/>
    <property type="match status" value="1"/>
</dbReference>
<keyword evidence="2" id="KW-0808">Transferase</keyword>
<feature type="domain" description="UBC core" evidence="7">
    <location>
        <begin position="5"/>
        <end position="155"/>
    </location>
</feature>
<evidence type="ECO:0000256" key="2">
    <source>
        <dbReference type="ARBA" id="ARBA00022679"/>
    </source>
</evidence>
<dbReference type="PaxDb" id="3218-PP1S319_37V6.1"/>
<dbReference type="EMBL" id="ABEU02000023">
    <property type="protein sequence ID" value="PNR29741.1"/>
    <property type="molecule type" value="Genomic_DNA"/>
</dbReference>